<proteinExistence type="predicted"/>
<sequence>MIFGERLHKEARKVSILAEGARLKGEEEESEPWSLSNCSPSVLADLKGKSFRAAAATSLEARRE</sequence>
<accession>A0AAV7HDV0</accession>
<evidence type="ECO:0000313" key="2">
    <source>
        <dbReference type="Proteomes" id="UP000775213"/>
    </source>
</evidence>
<evidence type="ECO:0000313" key="1">
    <source>
        <dbReference type="EMBL" id="KAH0466330.1"/>
    </source>
</evidence>
<reference evidence="1 2" key="1">
    <citation type="journal article" date="2021" name="Hortic Res">
        <title>Chromosome-scale assembly of the Dendrobium chrysotoxum genome enhances the understanding of orchid evolution.</title>
        <authorList>
            <person name="Zhang Y."/>
            <person name="Zhang G.Q."/>
            <person name="Zhang D."/>
            <person name="Liu X.D."/>
            <person name="Xu X.Y."/>
            <person name="Sun W.H."/>
            <person name="Yu X."/>
            <person name="Zhu X."/>
            <person name="Wang Z.W."/>
            <person name="Zhao X."/>
            <person name="Zhong W.Y."/>
            <person name="Chen H."/>
            <person name="Yin W.L."/>
            <person name="Huang T."/>
            <person name="Niu S.C."/>
            <person name="Liu Z.J."/>
        </authorList>
    </citation>
    <scope>NUCLEOTIDE SEQUENCE [LARGE SCALE GENOMIC DNA]</scope>
    <source>
        <strain evidence="1">Lindl</strain>
    </source>
</reference>
<organism evidence="1 2">
    <name type="scientific">Dendrobium chrysotoxum</name>
    <name type="common">Orchid</name>
    <dbReference type="NCBI Taxonomy" id="161865"/>
    <lineage>
        <taxon>Eukaryota</taxon>
        <taxon>Viridiplantae</taxon>
        <taxon>Streptophyta</taxon>
        <taxon>Embryophyta</taxon>
        <taxon>Tracheophyta</taxon>
        <taxon>Spermatophyta</taxon>
        <taxon>Magnoliopsida</taxon>
        <taxon>Liliopsida</taxon>
        <taxon>Asparagales</taxon>
        <taxon>Orchidaceae</taxon>
        <taxon>Epidendroideae</taxon>
        <taxon>Malaxideae</taxon>
        <taxon>Dendrobiinae</taxon>
        <taxon>Dendrobium</taxon>
    </lineage>
</organism>
<name>A0AAV7HDV0_DENCH</name>
<gene>
    <name evidence="1" type="ORF">IEQ34_006433</name>
</gene>
<comment type="caution">
    <text evidence="1">The sequence shown here is derived from an EMBL/GenBank/DDBJ whole genome shotgun (WGS) entry which is preliminary data.</text>
</comment>
<dbReference type="Proteomes" id="UP000775213">
    <property type="component" value="Unassembled WGS sequence"/>
</dbReference>
<dbReference type="AlphaFoldDB" id="A0AAV7HDV0"/>
<dbReference type="EMBL" id="JAGFBR010000006">
    <property type="protein sequence ID" value="KAH0466330.1"/>
    <property type="molecule type" value="Genomic_DNA"/>
</dbReference>
<keyword evidence="2" id="KW-1185">Reference proteome</keyword>
<protein>
    <submittedName>
        <fullName evidence="1">Uncharacterized protein</fullName>
    </submittedName>
</protein>